<proteinExistence type="predicted"/>
<keyword evidence="1" id="KW-0812">Transmembrane</keyword>
<dbReference type="AlphaFoldDB" id="A0A1X7VKF9"/>
<evidence type="ECO:0000313" key="2">
    <source>
        <dbReference type="EnsemblMetazoa" id="Aqu2.1.40522_001"/>
    </source>
</evidence>
<dbReference type="InParanoid" id="A0A1X7VKF9"/>
<accession>A0A1X7VKF9</accession>
<sequence length="134" mass="15032">MRSETVVNWEVWFNYLLITAVISHLCTTIDLTSLFTVPYYLVFLKEDRSLGVAKANNIIILDKEDLLEPGTECHVTSKKNVFDGIVVTHWTEIDVDTVGEKIINKLHTPEILKGILSDESDSDDVTTDCTSASD</sequence>
<keyword evidence="1" id="KW-0472">Membrane</keyword>
<dbReference type="EnsemblMetazoa" id="Aqu2.1.40522_001">
    <property type="protein sequence ID" value="Aqu2.1.40522_001"/>
    <property type="gene ID" value="Aqu2.1.40522"/>
</dbReference>
<organism evidence="2">
    <name type="scientific">Amphimedon queenslandica</name>
    <name type="common">Sponge</name>
    <dbReference type="NCBI Taxonomy" id="400682"/>
    <lineage>
        <taxon>Eukaryota</taxon>
        <taxon>Metazoa</taxon>
        <taxon>Porifera</taxon>
        <taxon>Demospongiae</taxon>
        <taxon>Heteroscleromorpha</taxon>
        <taxon>Haplosclerida</taxon>
        <taxon>Niphatidae</taxon>
        <taxon>Amphimedon</taxon>
    </lineage>
</organism>
<reference evidence="2" key="1">
    <citation type="submission" date="2017-05" db="UniProtKB">
        <authorList>
            <consortium name="EnsemblMetazoa"/>
        </authorList>
    </citation>
    <scope>IDENTIFICATION</scope>
</reference>
<name>A0A1X7VKF9_AMPQE</name>
<keyword evidence="1" id="KW-1133">Transmembrane helix</keyword>
<feature type="transmembrane region" description="Helical" evidence="1">
    <location>
        <begin position="12"/>
        <end position="41"/>
    </location>
</feature>
<protein>
    <submittedName>
        <fullName evidence="2">Uncharacterized protein</fullName>
    </submittedName>
</protein>
<evidence type="ECO:0000256" key="1">
    <source>
        <dbReference type="SAM" id="Phobius"/>
    </source>
</evidence>